<protein>
    <submittedName>
        <fullName evidence="1">Uncharacterized protein</fullName>
    </submittedName>
</protein>
<accession>A0A0F8YWB2</accession>
<name>A0A0F8YWB2_9ZZZZ</name>
<sequence>MKAEYKGMIIDNVTEFKFVIKLYKEILRE</sequence>
<evidence type="ECO:0000313" key="1">
    <source>
        <dbReference type="EMBL" id="KKK85737.1"/>
    </source>
</evidence>
<dbReference type="AlphaFoldDB" id="A0A0F8YWB2"/>
<dbReference type="EMBL" id="LAZR01051170">
    <property type="protein sequence ID" value="KKK85737.1"/>
    <property type="molecule type" value="Genomic_DNA"/>
</dbReference>
<reference evidence="1" key="1">
    <citation type="journal article" date="2015" name="Nature">
        <title>Complex archaea that bridge the gap between prokaryotes and eukaryotes.</title>
        <authorList>
            <person name="Spang A."/>
            <person name="Saw J.H."/>
            <person name="Jorgensen S.L."/>
            <person name="Zaremba-Niedzwiedzka K."/>
            <person name="Martijn J."/>
            <person name="Lind A.E."/>
            <person name="van Eijk R."/>
            <person name="Schleper C."/>
            <person name="Guy L."/>
            <person name="Ettema T.J."/>
        </authorList>
    </citation>
    <scope>NUCLEOTIDE SEQUENCE</scope>
</reference>
<gene>
    <name evidence="1" type="ORF">LCGC14_2770300</name>
</gene>
<organism evidence="1">
    <name type="scientific">marine sediment metagenome</name>
    <dbReference type="NCBI Taxonomy" id="412755"/>
    <lineage>
        <taxon>unclassified sequences</taxon>
        <taxon>metagenomes</taxon>
        <taxon>ecological metagenomes</taxon>
    </lineage>
</organism>
<comment type="caution">
    <text evidence="1">The sequence shown here is derived from an EMBL/GenBank/DDBJ whole genome shotgun (WGS) entry which is preliminary data.</text>
</comment>
<proteinExistence type="predicted"/>